<keyword evidence="3" id="KW-1185">Reference proteome</keyword>
<feature type="transmembrane region" description="Helical" evidence="1">
    <location>
        <begin position="2240"/>
        <end position="2259"/>
    </location>
</feature>
<dbReference type="PANTHER" id="PTHR11319">
    <property type="entry name" value="G PROTEIN-COUPLED RECEPTOR-RELATED"/>
    <property type="match status" value="1"/>
</dbReference>
<feature type="transmembrane region" description="Helical" evidence="1">
    <location>
        <begin position="2554"/>
        <end position="2571"/>
    </location>
</feature>
<organism evidence="2 3">
    <name type="scientific">Tetrahymena thermophila (strain SB210)</name>
    <dbReference type="NCBI Taxonomy" id="312017"/>
    <lineage>
        <taxon>Eukaryota</taxon>
        <taxon>Sar</taxon>
        <taxon>Alveolata</taxon>
        <taxon>Ciliophora</taxon>
        <taxon>Intramacronucleata</taxon>
        <taxon>Oligohymenophorea</taxon>
        <taxon>Hymenostomatida</taxon>
        <taxon>Tetrahymenina</taxon>
        <taxon>Tetrahymenidae</taxon>
        <taxon>Tetrahymena</taxon>
    </lineage>
</organism>
<dbReference type="InParanoid" id="Q23AW6"/>
<sequence length="3032" mass="344256">MSQYKRLVYILYITIVSYLQNIACLSLDLSESSPCFQIQSFGGNQASVTSIVYIDGTTLISVSDSQGYNYIYDVFNGGIQQTTITANPPILGQIFYPNLIRATLTQQRLSIVDLTLKQEILGIQNQGQNTVFLSLIRVDLSRTKQQQLQRDPQRPSSLIILNNKNTQTIQIKPSSLDNNFYPSTDNQDYLIQVQGLSKGQQGIFGTNSQNSINQYQVIEDYAVNPNQNFASIISGGTASLIIALNSGFYSSIYSYLINLSILNQQKPLDYVSPIVLPASVNAFKLMNSTNYLLISYGAATNFQQGQGQQGGGGGGGGANQISSPLPLQQNSLCVYDFGKASNLAGSSYGVDTLSILHNPIICKNMGTNIIMGIQNIYMNNKNYVIFSLQSQSIFIFENNDLINSKFSISNSNLINVSQQNNGSILIMLQIPNTSVLVIGTSQGLVESFDIQDPNLISQSTQQQSQNIQISPLYSKIGIGMNGQTIGDMLFDNVSQTLIGITKQGQQGQQNNQQYFFFQYNLTSQQRVQNLNKNYQGGQQNQMTVEQTVVFSTPPSFLTLTSVTNSYYLNPSQGSKCPPQIPNPAPNITSVKILSLNTKNQAYILDVQKDNLNPLLIPGMLSYTSELNNQYVVTLLVTQPFQFSQYCISNQKQNRLLLKENQQQYLTSSDNIHKQNRILQSIQISLNIYIIDSKGVSVFKTNSNFYQLSSISNAPLQFVKDSVQNMFVVFQSSIMVIKPALNTPSSIQNTTITLQQISTLTQVADIVQIQKVTIINPLNQMFIQLSMSDGSLITVLISYSQIWFQNQNLDLQLALLFTVNSSSNPTVKSLLTYNNIYYMQSQNILVVQYNNNIDYLQYNMTSQSLNQFLTLYNISDSNSRFISTSSDNSLYQIMSDGQIIKIYAPQCYNQSCFNTTCSIKTMLNTLPANNLYFYFGSGSVYNIQYIHYEQIVSQQYLIQYNITLRLNIHTFNISLPSNTSGSQQNLPPITIYGDSPYFFDNYIQISFRNIQWKVNFDNYQDPTQPLFQIANKICSFERFSILTYSILNTKSIIDNFNQFLILQGSAAYFRNITIQNKNYNGANYFIQVPSTAFSLTLENITVQNCKFESTVFVSASNQLSLNATNIKFQNNQITLSQNNPQLSTFISAQSITLQGFQFQQNAIQSVMLFGKTDQSQFFVANISNSSITQNAFFIYEYSINTLILQVEFLQTILSSTYVNLTQITIQQNQVFQNNYDQSTFNQYLQVVNNDQGQGQQPPFNQINDTYTFISTVVQQQYFFFQTKYIQQVFIQNANISDNINIGFYQSSFLNLFQADTLSYKNTWLNQSQPNSACIKITEYNNLQFSLTKSKLENLYIQNDYLIYLKTSQLLSQNQQQISHFKIDGLSIKNIKIATLIEYNQASIIFFNSLQNTQISLNNLNVANILLQTPLNVFYDMASTLSLLAPFSQASLTNSQFLNFYTQSIKEVLYMNVQNLTMDTNHFENNQFQTNAPLLGTNGGFMLIQSQNLNMTNNSFYRGTSYNGAAISLTPSSSNSNFNFKSCSFSNMISQQYGGAVYINNPPANTTFSFIQCQFTSLLAREGGSIYSYYFINKGLNNKIPQIPNIIIASPSLNQTFASNQGSFFSFYNMNVSLSDALLDINNPQKQINIQQQSLFQQLSQFQSIGSLFSVINSIFTLTNSQLTQIFSKSNQQQPSILYLQQQSQGYMNNVNITKGSFSDGGALLVDTQSQILINFVNISQLSYQQTNSLRQIQQTNTSSAQLTYSQYQSQTLSTFIIRGSSSFKIYSLTMNQNQCSNLFCVGGALSLIQSTGLIDQSNFIDNASMNNGGAVSLINEMNQINITNSLFQNNTSKQEGGGLFVYQNVDLIQANQKIQIYKSRFLNNNATQGGGIYLNSFSLSNNIQAINWIQISNSVIMNNSASFLGGGIQYTGFDPQIASSTRISSNTAGQKYGSNLFSRPFKLSFNQNLTQQSNKNNIKYQIKYDQNLGIERLQIKNQVSGSQLPSLIFQLVDENNQIIDSSYQQVIGSQIYAQVQPYGNINDQNAFQISSSYQKIIFSDYFNLTDLTITGIPNSYISIQLSSPFINNPNYPENNYYFIIDIHFRECIQGEVYKKGQVIYHDKLFQIYECSVCPKGQYSLIQPNFKEPVFECQKCVQNSDCLGGDVINVNEGFWRENNQTDLILDCINMKSNCLGGTQNFTCNAGHIGPLCESCDIQNGYSRQGDFQCSKCGDIVNNTFKVLGLVVLYIVCAKLSVDGVLERIMFIIKRKDQIQQETGTNHQFIKKTIKREEANASILLKLIINYFQVIMVITTFQINFPNVFNSSINVIANPTIQVLYSFECFFHEISVETGINIIYIQFAASTCLPICCALVFIITGLIKYRKNLFLKRFYISTSLIYCLMYFQPSLYKDAISILSCRQIGNNRYIQYNVLYTCYTDEHIQWSLSLILPILLIITLIIPGFMMYKVYKSKDSILQRKNYMFIIGEYEMNDKRKVWYWEFIKMYMKLIIMSILIIYEYSIPNKILFTLLVVALYGFFLVKVHPYSEQLYNKIDIYSTFVLTASIYLAFIAYENKDNSIWLLSSIIIIGIINTTFLIWCFKKLAYAYIPIVQKTYFQFKFVCFKFSPFQCFYTKKTARIYKFQKVVKLIQNELKKRNIINTWTGKIKVPLENIIDLIVQGREQMKSGSKININSSMKIRSQNYITSQNQINFSGMNQINQEDKIQKHAKMEDDQIKTPQQESVNLEFPSENIIAFQNLIHSPNQMVAQQIPQSFLQNESLKANINRLKSTSIIQDLSTNRNLLELAPVSNRFEDNFGTYKQLQSPTSPVSNIYDNLINLKILTHQEILSPSDQINTEGRQIQKEEIQGTVQNQIISESPNDSESDTTNNQIPIEHLNNTNENNNLHIQQLNQNAIFQELQSNIQNKSDVENQIIIKSQSSEDIKYHTESEDDLKSNNKYQSIQNYNKEVVLQKLNKNILNVDNESKGQSSNQTQNQKMEDSENFLNFGQDKLIVINKSNYDFQSLKEKYSLNS</sequence>
<proteinExistence type="predicted"/>
<dbReference type="Proteomes" id="UP000009168">
    <property type="component" value="Unassembled WGS sequence"/>
</dbReference>
<evidence type="ECO:0000313" key="2">
    <source>
        <dbReference type="EMBL" id="EAR93718.2"/>
    </source>
</evidence>
<keyword evidence="1" id="KW-1133">Transmembrane helix</keyword>
<keyword evidence="1" id="KW-0472">Membrane</keyword>
<dbReference type="OrthoDB" id="20615at2759"/>
<feature type="transmembrane region" description="Helical" evidence="1">
    <location>
        <begin position="2296"/>
        <end position="2316"/>
    </location>
</feature>
<feature type="transmembrane region" description="Helical" evidence="1">
    <location>
        <begin position="2524"/>
        <end position="2542"/>
    </location>
</feature>
<dbReference type="EMBL" id="GG662720">
    <property type="protein sequence ID" value="EAR93718.2"/>
    <property type="molecule type" value="Genomic_DNA"/>
</dbReference>
<dbReference type="PANTHER" id="PTHR11319:SF35">
    <property type="entry name" value="OUTER MEMBRANE PROTEIN PMPC-RELATED"/>
    <property type="match status" value="1"/>
</dbReference>
<keyword evidence="1 2" id="KW-0812">Transmembrane</keyword>
<accession>Q23AW6</accession>
<feature type="transmembrane region" description="Helical" evidence="1">
    <location>
        <begin position="2356"/>
        <end position="2380"/>
    </location>
</feature>
<name>Q23AW6_TETTS</name>
<reference evidence="3" key="1">
    <citation type="journal article" date="2006" name="PLoS Biol.">
        <title>Macronuclear genome sequence of the ciliate Tetrahymena thermophila, a model eukaryote.</title>
        <authorList>
            <person name="Eisen J.A."/>
            <person name="Coyne R.S."/>
            <person name="Wu M."/>
            <person name="Wu D."/>
            <person name="Thiagarajan M."/>
            <person name="Wortman J.R."/>
            <person name="Badger J.H."/>
            <person name="Ren Q."/>
            <person name="Amedeo P."/>
            <person name="Jones K.M."/>
            <person name="Tallon L.J."/>
            <person name="Delcher A.L."/>
            <person name="Salzberg S.L."/>
            <person name="Silva J.C."/>
            <person name="Haas B.J."/>
            <person name="Majoros W.H."/>
            <person name="Farzad M."/>
            <person name="Carlton J.M."/>
            <person name="Smith R.K. Jr."/>
            <person name="Garg J."/>
            <person name="Pearlman R.E."/>
            <person name="Karrer K.M."/>
            <person name="Sun L."/>
            <person name="Manning G."/>
            <person name="Elde N.C."/>
            <person name="Turkewitz A.P."/>
            <person name="Asai D.J."/>
            <person name="Wilkes D.E."/>
            <person name="Wang Y."/>
            <person name="Cai H."/>
            <person name="Collins K."/>
            <person name="Stewart B.A."/>
            <person name="Lee S.R."/>
            <person name="Wilamowska K."/>
            <person name="Weinberg Z."/>
            <person name="Ruzzo W.L."/>
            <person name="Wloga D."/>
            <person name="Gaertig J."/>
            <person name="Frankel J."/>
            <person name="Tsao C.-C."/>
            <person name="Gorovsky M.A."/>
            <person name="Keeling P.J."/>
            <person name="Waller R.F."/>
            <person name="Patron N.J."/>
            <person name="Cherry J.M."/>
            <person name="Stover N.A."/>
            <person name="Krieger C.J."/>
            <person name="del Toro C."/>
            <person name="Ryder H.F."/>
            <person name="Williamson S.C."/>
            <person name="Barbeau R.A."/>
            <person name="Hamilton E.P."/>
            <person name="Orias E."/>
        </authorList>
    </citation>
    <scope>NUCLEOTIDE SEQUENCE [LARGE SCALE GENOMIC DNA]</scope>
    <source>
        <strain evidence="3">SB210</strain>
    </source>
</reference>
<dbReference type="GeneID" id="7825415"/>
<dbReference type="KEGG" id="tet:TTHERM_00654110"/>
<dbReference type="HOGENOM" id="CLU_000507_0_0_1"/>
<feature type="transmembrane region" description="Helical" evidence="1">
    <location>
        <begin position="2447"/>
        <end position="2468"/>
    </location>
</feature>
<feature type="transmembrane region" description="Helical" evidence="1">
    <location>
        <begin position="2577"/>
        <end position="2599"/>
    </location>
</feature>
<gene>
    <name evidence="2" type="ORF">TTHERM_00654110</name>
</gene>
<evidence type="ECO:0000313" key="3">
    <source>
        <dbReference type="Proteomes" id="UP000009168"/>
    </source>
</evidence>
<dbReference type="InterPro" id="IPR006626">
    <property type="entry name" value="PbH1"/>
</dbReference>
<dbReference type="SMART" id="SM00710">
    <property type="entry name" value="PbH1"/>
    <property type="match status" value="7"/>
</dbReference>
<feature type="transmembrane region" description="Helical" evidence="1">
    <location>
        <begin position="2496"/>
        <end position="2518"/>
    </location>
</feature>
<feature type="transmembrane region" description="Helical" evidence="1">
    <location>
        <begin position="7"/>
        <end position="29"/>
    </location>
</feature>
<evidence type="ECO:0000256" key="1">
    <source>
        <dbReference type="SAM" id="Phobius"/>
    </source>
</evidence>
<dbReference type="RefSeq" id="XP_001013963.2">
    <property type="nucleotide sequence ID" value="XM_001013963.2"/>
</dbReference>
<protein>
    <submittedName>
        <fullName evidence="2">Transmembrane protein, putative</fullName>
    </submittedName>
</protein>